<sequence>MPKRPSRFCIQKELQTLKLLLPEVIIFLFMLSVLAIRILVALPY</sequence>
<evidence type="ECO:0000313" key="3">
    <source>
        <dbReference type="Proteomes" id="UP001322744"/>
    </source>
</evidence>
<keyword evidence="1" id="KW-1133">Transmembrane helix</keyword>
<keyword evidence="1" id="KW-0472">Membrane</keyword>
<protein>
    <submittedName>
        <fullName evidence="2">Uncharacterized protein</fullName>
    </submittedName>
</protein>
<feature type="transmembrane region" description="Helical" evidence="1">
    <location>
        <begin position="20"/>
        <end position="42"/>
    </location>
</feature>
<keyword evidence="1" id="KW-0812">Transmembrane</keyword>
<dbReference type="EMBL" id="CP139957">
    <property type="protein sequence ID" value="WPX08733.1"/>
    <property type="molecule type" value="Genomic_DNA"/>
</dbReference>
<organism evidence="2 3">
    <name type="scientific">Anaerocellum danielii</name>
    <dbReference type="NCBI Taxonomy" id="1387557"/>
    <lineage>
        <taxon>Bacteria</taxon>
        <taxon>Bacillati</taxon>
        <taxon>Bacillota</taxon>
        <taxon>Bacillota incertae sedis</taxon>
        <taxon>Caldicellulosiruptorales</taxon>
        <taxon>Caldicellulosiruptoraceae</taxon>
        <taxon>Anaerocellum</taxon>
    </lineage>
</organism>
<dbReference type="Proteomes" id="UP001322744">
    <property type="component" value="Chromosome"/>
</dbReference>
<name>A0ABZ0U1X4_9FIRM</name>
<gene>
    <name evidence="2" type="ORF">SOJ16_002642</name>
</gene>
<reference evidence="2 3" key="1">
    <citation type="submission" date="2023-12" db="EMBL/GenBank/DDBJ databases">
        <authorList>
            <person name="Manesh M.J.H."/>
            <person name="Bing R.G."/>
            <person name="Willard D.J."/>
            <person name="Kelly R.M."/>
        </authorList>
    </citation>
    <scope>NUCLEOTIDE SEQUENCE [LARGE SCALE GENOMIC DNA]</scope>
    <source>
        <strain evidence="2 3">DSM 8977</strain>
    </source>
</reference>
<evidence type="ECO:0000256" key="1">
    <source>
        <dbReference type="SAM" id="Phobius"/>
    </source>
</evidence>
<evidence type="ECO:0000313" key="2">
    <source>
        <dbReference type="EMBL" id="WPX08733.1"/>
    </source>
</evidence>
<proteinExistence type="predicted"/>
<dbReference type="RefSeq" id="WP_268748656.1">
    <property type="nucleotide sequence ID" value="NZ_CP139957.1"/>
</dbReference>
<accession>A0ABZ0U1X4</accession>
<keyword evidence="3" id="KW-1185">Reference proteome</keyword>